<comment type="subcellular location">
    <subcellularLocation>
        <location evidence="1 7">Cell membrane</location>
        <topology evidence="1 7">Multi-pass membrane protein</topology>
    </subcellularLocation>
</comment>
<feature type="transmembrane region" description="Helical" evidence="7">
    <location>
        <begin position="42"/>
        <end position="65"/>
    </location>
</feature>
<feature type="transmembrane region" description="Helical" evidence="7">
    <location>
        <begin position="130"/>
        <end position="154"/>
    </location>
</feature>
<feature type="domain" description="ABC transmembrane type-1" evidence="8">
    <location>
        <begin position="43"/>
        <end position="256"/>
    </location>
</feature>
<evidence type="ECO:0000256" key="6">
    <source>
        <dbReference type="ARBA" id="ARBA00023136"/>
    </source>
</evidence>
<feature type="transmembrane region" description="Helical" evidence="7">
    <location>
        <begin position="181"/>
        <end position="203"/>
    </location>
</feature>
<proteinExistence type="inferred from homology"/>
<evidence type="ECO:0000256" key="2">
    <source>
        <dbReference type="ARBA" id="ARBA00022448"/>
    </source>
</evidence>
<keyword evidence="4 7" id="KW-0812">Transmembrane</keyword>
<dbReference type="GO" id="GO:0005886">
    <property type="term" value="C:plasma membrane"/>
    <property type="evidence" value="ECO:0007669"/>
    <property type="project" value="UniProtKB-SubCell"/>
</dbReference>
<evidence type="ECO:0000256" key="7">
    <source>
        <dbReference type="RuleBase" id="RU363032"/>
    </source>
</evidence>
<feature type="transmembrane region" description="Helical" evidence="7">
    <location>
        <begin position="237"/>
        <end position="260"/>
    </location>
</feature>
<evidence type="ECO:0000313" key="10">
    <source>
        <dbReference type="Proteomes" id="UP000323454"/>
    </source>
</evidence>
<dbReference type="SUPFAM" id="SSF161098">
    <property type="entry name" value="MetI-like"/>
    <property type="match status" value="1"/>
</dbReference>
<dbReference type="OrthoDB" id="4053402at2"/>
<dbReference type="Gene3D" id="1.10.3720.10">
    <property type="entry name" value="MetI-like"/>
    <property type="match status" value="1"/>
</dbReference>
<dbReference type="AlphaFoldDB" id="A0A5B2XCG9"/>
<dbReference type="PROSITE" id="PS50928">
    <property type="entry name" value="ABC_TM1"/>
    <property type="match status" value="1"/>
</dbReference>
<dbReference type="Pfam" id="PF00528">
    <property type="entry name" value="BPD_transp_1"/>
    <property type="match status" value="1"/>
</dbReference>
<dbReference type="InterPro" id="IPR050809">
    <property type="entry name" value="UgpAE/MalFG_permease"/>
</dbReference>
<protein>
    <submittedName>
        <fullName evidence="9">Sugar ABC transporter permease</fullName>
    </submittedName>
</protein>
<keyword evidence="10" id="KW-1185">Reference proteome</keyword>
<keyword evidence="2 7" id="KW-0813">Transport</keyword>
<name>A0A5B2XCG9_9PSEU</name>
<comment type="caution">
    <text evidence="9">The sequence shown here is derived from an EMBL/GenBank/DDBJ whole genome shotgun (WGS) entry which is preliminary data.</text>
</comment>
<evidence type="ECO:0000256" key="3">
    <source>
        <dbReference type="ARBA" id="ARBA00022475"/>
    </source>
</evidence>
<dbReference type="GO" id="GO:0055085">
    <property type="term" value="P:transmembrane transport"/>
    <property type="evidence" value="ECO:0007669"/>
    <property type="project" value="InterPro"/>
</dbReference>
<dbReference type="InterPro" id="IPR000515">
    <property type="entry name" value="MetI-like"/>
</dbReference>
<evidence type="ECO:0000259" key="8">
    <source>
        <dbReference type="PROSITE" id="PS50928"/>
    </source>
</evidence>
<dbReference type="InterPro" id="IPR035906">
    <property type="entry name" value="MetI-like_sf"/>
</dbReference>
<dbReference type="PANTHER" id="PTHR43227:SF8">
    <property type="entry name" value="DIACETYLCHITOBIOSE UPTAKE SYSTEM PERMEASE PROTEIN DASB"/>
    <property type="match status" value="1"/>
</dbReference>
<dbReference type="Proteomes" id="UP000323454">
    <property type="component" value="Unassembled WGS sequence"/>
</dbReference>
<keyword evidence="6 7" id="KW-0472">Membrane</keyword>
<evidence type="ECO:0000256" key="1">
    <source>
        <dbReference type="ARBA" id="ARBA00004651"/>
    </source>
</evidence>
<sequence length="268" mass="28424">MVYPLIKTIPLSLTDSEGGPTAENVGLANYRAMLDDATLLSALGNTLVFTVVVVLAQSAIGLALAAMLRRWGGYGKALAVVLLTPALLSSLMASYIWSSLYQQDGAINSVLNAIGLGSLRQVWLAEPSTALYAIAVVHVWMSAGLAASIFAAGFRTIPEDMLEAARLDGANRWQVFWKVEWPMLAPSLTVAITLSLLGCLRVLELPLVMAKGGPANATNTLGLQIYRTVFANGEVGYGTALSVLLLAVVTILVTAANALLRRREGRLL</sequence>
<evidence type="ECO:0000256" key="4">
    <source>
        <dbReference type="ARBA" id="ARBA00022692"/>
    </source>
</evidence>
<dbReference type="EMBL" id="VUOB01000035">
    <property type="protein sequence ID" value="KAA2260689.1"/>
    <property type="molecule type" value="Genomic_DNA"/>
</dbReference>
<keyword evidence="3" id="KW-1003">Cell membrane</keyword>
<evidence type="ECO:0000313" key="9">
    <source>
        <dbReference type="EMBL" id="KAA2260689.1"/>
    </source>
</evidence>
<dbReference type="PANTHER" id="PTHR43227">
    <property type="entry name" value="BLL4140 PROTEIN"/>
    <property type="match status" value="1"/>
</dbReference>
<accession>A0A5B2XCG9</accession>
<comment type="similarity">
    <text evidence="7">Belongs to the binding-protein-dependent transport system permease family.</text>
</comment>
<gene>
    <name evidence="9" type="ORF">F0L68_19985</name>
</gene>
<organism evidence="9 10">
    <name type="scientific">Solihabitans fulvus</name>
    <dbReference type="NCBI Taxonomy" id="1892852"/>
    <lineage>
        <taxon>Bacteria</taxon>
        <taxon>Bacillati</taxon>
        <taxon>Actinomycetota</taxon>
        <taxon>Actinomycetes</taxon>
        <taxon>Pseudonocardiales</taxon>
        <taxon>Pseudonocardiaceae</taxon>
        <taxon>Solihabitans</taxon>
    </lineage>
</organism>
<feature type="transmembrane region" description="Helical" evidence="7">
    <location>
        <begin position="77"/>
        <end position="97"/>
    </location>
</feature>
<reference evidence="9 10" key="2">
    <citation type="submission" date="2019-09" db="EMBL/GenBank/DDBJ databases">
        <authorList>
            <person name="Jin C."/>
        </authorList>
    </citation>
    <scope>NUCLEOTIDE SEQUENCE [LARGE SCALE GENOMIC DNA]</scope>
    <source>
        <strain evidence="9 10">AN110305</strain>
    </source>
</reference>
<reference evidence="9 10" key="1">
    <citation type="submission" date="2019-09" db="EMBL/GenBank/DDBJ databases">
        <title>Goodfellowia gen. nov., a new genus of the Pseudonocardineae related to Actinoalloteichus, containing Goodfellowia coeruleoviolacea gen. nov., comb. nov. gen. nov., comb. nov.</title>
        <authorList>
            <person name="Labeda D."/>
        </authorList>
    </citation>
    <scope>NUCLEOTIDE SEQUENCE [LARGE SCALE GENOMIC DNA]</scope>
    <source>
        <strain evidence="9 10">AN110305</strain>
    </source>
</reference>
<dbReference type="CDD" id="cd06261">
    <property type="entry name" value="TM_PBP2"/>
    <property type="match status" value="1"/>
</dbReference>
<evidence type="ECO:0000256" key="5">
    <source>
        <dbReference type="ARBA" id="ARBA00022989"/>
    </source>
</evidence>
<keyword evidence="5 7" id="KW-1133">Transmembrane helix</keyword>